<keyword evidence="5 10" id="KW-0479">Metal-binding</keyword>
<comment type="caution">
    <text evidence="12">The sequence shown here is derived from an EMBL/GenBank/DDBJ whole genome shotgun (WGS) entry which is preliminary data.</text>
</comment>
<keyword evidence="12" id="KW-0449">Lipoprotein</keyword>
<dbReference type="GO" id="GO:0046872">
    <property type="term" value="F:metal ion binding"/>
    <property type="evidence" value="ECO:0007669"/>
    <property type="project" value="UniProtKB-UniRule"/>
</dbReference>
<accession>A0A7Y9PIZ8</accession>
<dbReference type="RefSeq" id="WP_179492431.1">
    <property type="nucleotide sequence ID" value="NZ_JACCCW010000002.1"/>
</dbReference>
<feature type="binding site" evidence="11">
    <location>
        <position position="293"/>
    </location>
    <ligand>
        <name>Mg(2+)</name>
        <dbReference type="ChEBI" id="CHEBI:18420"/>
    </ligand>
</feature>
<comment type="cofactor">
    <cofactor evidence="11">
        <name>Mg(2+)</name>
        <dbReference type="ChEBI" id="CHEBI:18420"/>
    </cofactor>
    <cofactor evidence="11">
        <name>Mn(2+)</name>
        <dbReference type="ChEBI" id="CHEBI:29035"/>
    </cofactor>
    <text evidence="11">Magnesium. Can also use manganese.</text>
</comment>
<evidence type="ECO:0000256" key="5">
    <source>
        <dbReference type="ARBA" id="ARBA00022723"/>
    </source>
</evidence>
<dbReference type="AlphaFoldDB" id="A0A7Y9PIZ8"/>
<dbReference type="SUPFAM" id="SSF143631">
    <property type="entry name" value="ApbE-like"/>
    <property type="match status" value="1"/>
</dbReference>
<evidence type="ECO:0000256" key="4">
    <source>
        <dbReference type="ARBA" id="ARBA00022679"/>
    </source>
</evidence>
<dbReference type="Pfam" id="PF02424">
    <property type="entry name" value="ApbE"/>
    <property type="match status" value="1"/>
</dbReference>
<evidence type="ECO:0000256" key="1">
    <source>
        <dbReference type="ARBA" id="ARBA00011955"/>
    </source>
</evidence>
<comment type="catalytic activity">
    <reaction evidence="9 10">
        <text>L-threonyl-[protein] + FAD = FMN-L-threonyl-[protein] + AMP + H(+)</text>
        <dbReference type="Rhea" id="RHEA:36847"/>
        <dbReference type="Rhea" id="RHEA-COMP:11060"/>
        <dbReference type="Rhea" id="RHEA-COMP:11061"/>
        <dbReference type="ChEBI" id="CHEBI:15378"/>
        <dbReference type="ChEBI" id="CHEBI:30013"/>
        <dbReference type="ChEBI" id="CHEBI:57692"/>
        <dbReference type="ChEBI" id="CHEBI:74257"/>
        <dbReference type="ChEBI" id="CHEBI:456215"/>
        <dbReference type="EC" id="2.7.1.180"/>
    </reaction>
</comment>
<dbReference type="PANTHER" id="PTHR30040">
    <property type="entry name" value="THIAMINE BIOSYNTHESIS LIPOPROTEIN APBE"/>
    <property type="match status" value="1"/>
</dbReference>
<evidence type="ECO:0000256" key="7">
    <source>
        <dbReference type="ARBA" id="ARBA00022842"/>
    </source>
</evidence>
<organism evidence="12 13">
    <name type="scientific">Granulicella arctica</name>
    <dbReference type="NCBI Taxonomy" id="940613"/>
    <lineage>
        <taxon>Bacteria</taxon>
        <taxon>Pseudomonadati</taxon>
        <taxon>Acidobacteriota</taxon>
        <taxon>Terriglobia</taxon>
        <taxon>Terriglobales</taxon>
        <taxon>Acidobacteriaceae</taxon>
        <taxon>Granulicella</taxon>
    </lineage>
</organism>
<keyword evidence="13" id="KW-1185">Reference proteome</keyword>
<dbReference type="InterPro" id="IPR003374">
    <property type="entry name" value="ApbE-like_sf"/>
</dbReference>
<dbReference type="GO" id="GO:0016740">
    <property type="term" value="F:transferase activity"/>
    <property type="evidence" value="ECO:0007669"/>
    <property type="project" value="UniProtKB-UniRule"/>
</dbReference>
<comment type="similarity">
    <text evidence="10">Belongs to the ApbE family.</text>
</comment>
<dbReference type="EC" id="2.7.1.180" evidence="1 10"/>
<name>A0A7Y9PIZ8_9BACT</name>
<gene>
    <name evidence="12" type="ORF">HDF17_003102</name>
</gene>
<keyword evidence="6 10" id="KW-0274">FAD</keyword>
<sequence length="359" mass="39222">MQTVVRLGWIVTIAAAIALAIPARCHMAPARKLYTFRHPAMGTQFALYVYARTEAEASGVADEVFEEVDRIEQELSNYRETSELSRIDREAASTPVTTDPETFRFLQASQHWSEGSDGAFDISVGPLMKAWGFFNHSGRVPSEEDLDRIRPMVGYRNIALDPATRTVAFRVPGVELDPGGIGKGFAVDAAVTILRARHISAALISAGSSTVYALGAPPGKRGWRVVVPDGSPDRVPISTVLLRDTSLSSANCSEKNFIASGRLYCHIMDPRTLRPVEGRLHVSIIDPSATTSDALSNVLFVDTPAESLAFLKRYAPEAHALIVSGKADVPRCTVFQWQTPVETKRCPLFQKQELVGQGR</sequence>
<keyword evidence="7 10" id="KW-0460">Magnesium</keyword>
<evidence type="ECO:0000256" key="6">
    <source>
        <dbReference type="ARBA" id="ARBA00022827"/>
    </source>
</evidence>
<dbReference type="PANTHER" id="PTHR30040:SF2">
    <property type="entry name" value="FAD:PROTEIN FMN TRANSFERASE"/>
    <property type="match status" value="1"/>
</dbReference>
<evidence type="ECO:0000313" key="12">
    <source>
        <dbReference type="EMBL" id="NYF80782.1"/>
    </source>
</evidence>
<feature type="binding site" evidence="11">
    <location>
        <position position="180"/>
    </location>
    <ligand>
        <name>Mg(2+)</name>
        <dbReference type="ChEBI" id="CHEBI:18420"/>
    </ligand>
</feature>
<keyword evidence="3 10" id="KW-0285">Flavoprotein</keyword>
<reference evidence="12 13" key="1">
    <citation type="submission" date="2020-07" db="EMBL/GenBank/DDBJ databases">
        <title>Genomic Encyclopedia of Type Strains, Phase IV (KMG-V): Genome sequencing to study the core and pangenomes of soil and plant-associated prokaryotes.</title>
        <authorList>
            <person name="Whitman W."/>
        </authorList>
    </citation>
    <scope>NUCLEOTIDE SEQUENCE [LARGE SCALE GENOMIC DNA]</scope>
    <source>
        <strain evidence="12 13">X4EP2</strain>
    </source>
</reference>
<evidence type="ECO:0000256" key="8">
    <source>
        <dbReference type="ARBA" id="ARBA00031306"/>
    </source>
</evidence>
<dbReference type="InterPro" id="IPR024932">
    <property type="entry name" value="ApbE"/>
</dbReference>
<proteinExistence type="inferred from homology"/>
<evidence type="ECO:0000256" key="11">
    <source>
        <dbReference type="PIRSR" id="PIRSR006268-2"/>
    </source>
</evidence>
<dbReference type="EMBL" id="JACCCW010000002">
    <property type="protein sequence ID" value="NYF80782.1"/>
    <property type="molecule type" value="Genomic_DNA"/>
</dbReference>
<evidence type="ECO:0000256" key="10">
    <source>
        <dbReference type="PIRNR" id="PIRNR006268"/>
    </source>
</evidence>
<evidence type="ECO:0000256" key="9">
    <source>
        <dbReference type="ARBA" id="ARBA00048540"/>
    </source>
</evidence>
<evidence type="ECO:0000256" key="3">
    <source>
        <dbReference type="ARBA" id="ARBA00022630"/>
    </source>
</evidence>
<dbReference type="Proteomes" id="UP000589520">
    <property type="component" value="Unassembled WGS sequence"/>
</dbReference>
<dbReference type="PIRSF" id="PIRSF006268">
    <property type="entry name" value="ApbE"/>
    <property type="match status" value="1"/>
</dbReference>
<keyword evidence="4 10" id="KW-0808">Transferase</keyword>
<dbReference type="Gene3D" id="3.10.520.10">
    <property type="entry name" value="ApbE-like domains"/>
    <property type="match status" value="1"/>
</dbReference>
<evidence type="ECO:0000313" key="13">
    <source>
        <dbReference type="Proteomes" id="UP000589520"/>
    </source>
</evidence>
<protein>
    <recommendedName>
        <fullName evidence="2 10">FAD:protein FMN transferase</fullName>
        <ecNumber evidence="1 10">2.7.1.180</ecNumber>
    </recommendedName>
    <alternativeName>
        <fullName evidence="8 10">Flavin transferase</fullName>
    </alternativeName>
</protein>
<evidence type="ECO:0000256" key="2">
    <source>
        <dbReference type="ARBA" id="ARBA00016337"/>
    </source>
</evidence>